<dbReference type="OrthoDB" id="1424471at2759"/>
<comment type="caution">
    <text evidence="1">The sequence shown here is derived from an EMBL/GenBank/DDBJ whole genome shotgun (WGS) entry which is preliminary data.</text>
</comment>
<keyword evidence="2" id="KW-1185">Reference proteome</keyword>
<proteinExistence type="predicted"/>
<dbReference type="EMBL" id="QJKJ01002078">
    <property type="protein sequence ID" value="RDY04454.1"/>
    <property type="molecule type" value="Genomic_DNA"/>
</dbReference>
<gene>
    <name evidence="1" type="ORF">CR513_11836</name>
</gene>
<reference evidence="1" key="1">
    <citation type="submission" date="2018-05" db="EMBL/GenBank/DDBJ databases">
        <title>Draft genome of Mucuna pruriens seed.</title>
        <authorList>
            <person name="Nnadi N.E."/>
            <person name="Vos R."/>
            <person name="Hasami M.H."/>
            <person name="Devisetty U.K."/>
            <person name="Aguiy J.C."/>
        </authorList>
    </citation>
    <scope>NUCLEOTIDE SEQUENCE [LARGE SCALE GENOMIC DNA]</scope>
    <source>
        <strain evidence="1">JCA_2017</strain>
    </source>
</reference>
<dbReference type="AlphaFoldDB" id="A0A371HP42"/>
<evidence type="ECO:0000313" key="2">
    <source>
        <dbReference type="Proteomes" id="UP000257109"/>
    </source>
</evidence>
<evidence type="ECO:0008006" key="3">
    <source>
        <dbReference type="Google" id="ProtNLM"/>
    </source>
</evidence>
<organism evidence="1 2">
    <name type="scientific">Mucuna pruriens</name>
    <name type="common">Velvet bean</name>
    <name type="synonym">Dolichos pruriens</name>
    <dbReference type="NCBI Taxonomy" id="157652"/>
    <lineage>
        <taxon>Eukaryota</taxon>
        <taxon>Viridiplantae</taxon>
        <taxon>Streptophyta</taxon>
        <taxon>Embryophyta</taxon>
        <taxon>Tracheophyta</taxon>
        <taxon>Spermatophyta</taxon>
        <taxon>Magnoliopsida</taxon>
        <taxon>eudicotyledons</taxon>
        <taxon>Gunneridae</taxon>
        <taxon>Pentapetalae</taxon>
        <taxon>rosids</taxon>
        <taxon>fabids</taxon>
        <taxon>Fabales</taxon>
        <taxon>Fabaceae</taxon>
        <taxon>Papilionoideae</taxon>
        <taxon>50 kb inversion clade</taxon>
        <taxon>NPAAA clade</taxon>
        <taxon>indigoferoid/millettioid clade</taxon>
        <taxon>Phaseoleae</taxon>
        <taxon>Mucuna</taxon>
    </lineage>
</organism>
<sequence length="90" mass="10262">MCVAVTGVVNVSTQINSILMLNGTNFKVWKEAMEIVIGCMDLDLVSWIKELILTIDNLQEVKIENWEHSNQMWLMIMKCSILEAFRGSIS</sequence>
<dbReference type="Proteomes" id="UP000257109">
    <property type="component" value="Unassembled WGS sequence"/>
</dbReference>
<evidence type="ECO:0000313" key="1">
    <source>
        <dbReference type="EMBL" id="RDY04454.1"/>
    </source>
</evidence>
<feature type="non-terminal residue" evidence="1">
    <location>
        <position position="1"/>
    </location>
</feature>
<accession>A0A371HP42</accession>
<protein>
    <recommendedName>
        <fullName evidence="3">Retrotransposon Copia-like N-terminal domain-containing protein</fullName>
    </recommendedName>
</protein>
<name>A0A371HP42_MUCPR</name>